<dbReference type="Proteomes" id="UP000193240">
    <property type="component" value="Unassembled WGS sequence"/>
</dbReference>
<keyword evidence="1" id="KW-1133">Transmembrane helix</keyword>
<dbReference type="PANTHER" id="PTHR33112:SF16">
    <property type="entry name" value="HETEROKARYON INCOMPATIBILITY DOMAIN-CONTAINING PROTEIN"/>
    <property type="match status" value="1"/>
</dbReference>
<feature type="domain" description="Heterokaryon incompatibility" evidence="2">
    <location>
        <begin position="424"/>
        <end position="562"/>
    </location>
</feature>
<dbReference type="InterPro" id="IPR010730">
    <property type="entry name" value="HET"/>
</dbReference>
<evidence type="ECO:0000256" key="1">
    <source>
        <dbReference type="SAM" id="Phobius"/>
    </source>
</evidence>
<reference evidence="3 4" key="1">
    <citation type="journal article" date="2017" name="Genome Announc.">
        <title>Genome sequence of the saprophytic ascomycete Epicoccum nigrum ICMP 19927 strain isolated from New Zealand.</title>
        <authorList>
            <person name="Fokin M."/>
            <person name="Fleetwood D."/>
            <person name="Weir B.S."/>
            <person name="Villas-Boas S.G."/>
        </authorList>
    </citation>
    <scope>NUCLEOTIDE SEQUENCE [LARGE SCALE GENOMIC DNA]</scope>
    <source>
        <strain evidence="3 4">ICMP 19927</strain>
    </source>
</reference>
<dbReference type="EMBL" id="KZ107851">
    <property type="protein sequence ID" value="OSS46290.1"/>
    <property type="molecule type" value="Genomic_DNA"/>
</dbReference>
<keyword evidence="1" id="KW-0472">Membrane</keyword>
<keyword evidence="1" id="KW-0812">Transmembrane</keyword>
<dbReference type="PANTHER" id="PTHR33112">
    <property type="entry name" value="DOMAIN PROTEIN, PUTATIVE-RELATED"/>
    <property type="match status" value="1"/>
</dbReference>
<keyword evidence="4" id="KW-1185">Reference proteome</keyword>
<dbReference type="Pfam" id="PF06985">
    <property type="entry name" value="HET"/>
    <property type="match status" value="1"/>
</dbReference>
<evidence type="ECO:0000313" key="3">
    <source>
        <dbReference type="EMBL" id="OSS46290.1"/>
    </source>
</evidence>
<name>A0A1Y2LR80_EPING</name>
<feature type="transmembrane region" description="Helical" evidence="1">
    <location>
        <begin position="105"/>
        <end position="123"/>
    </location>
</feature>
<dbReference type="AlphaFoldDB" id="A0A1Y2LR80"/>
<accession>A0A1Y2LR80</accession>
<dbReference type="InParanoid" id="A0A1Y2LR80"/>
<sequence>MHRITDAFSRWTRDPLAFAGLALLALLCVWLLTPMMLIWTAVLIELSYTWIYHHENAAPCMRYFLDCSDLMTFHTDNHLNSQLFGLIPAVRRMPWARRRRVKRQAQFWTTAVFLGFTLLIALRKFGNKAYIWALTTETVAVCTQRFLLSFGVIPRPGTEPVALANLQHNPRWALYFFLEVIACIRPLAADLTSIRWTSCWAHLLINTSFCVYISRSRPAKMIAEKAITQHMFNLHDKPYYCTACEDALAGRRHSMISYKPIQAEPHHFWKSSLRLEAERGCRICGVVWQNWLRTPVSVPALLGVWKPVSSYTWSDGGQSFEISSNTAEWFETKHNVVFRVFDMGTNKLQWDSVNRNVGEYTWSPRIIEIAKSWLSLCEHEHEQCRSLTRGKSYVPTRLIRITRHSRGLRLSLHLTTSDVNPLQYATLSHCWGQIGHGKLELTNYSVYLLDIPLRALPLNFRHAVQIAADLGFEFIWIDSLCIIQGCKEDWDREAPMMRDVYINSACNLAATDASDSTQGLIFVRNTVSLIPATCTSDGSVYLTNDSDSFGHPLYRRAWVMQELLLAPRTLHFGRAQVYWSCNKTIASEIYPSGINHSSVSHIDHHPALDFAVSHGNGVTTILNTKLMNSQFGTMSSYRSGSHQLDMDKFPSSSVGAKSLLASVGSWTIKPSLVSRIKAREHQTRVSDPSHPFNYWALLVESYTEMNITVPADRPVAIFGIVLLLTPHLGKYLGGLWHVFLPMELIWETSITSRRPEDYQAPSWSWLSVEGPILYTRCYKLEHGQAFMLTVLDTFIEYDANNTLVASSPGWLRVRGKLAGAYWDGQAYKHTYRAEVQPVIRQLFTVDDAQGGDESDHYMLKQKDKMAPRIYFDEYQDRYHLNENLFLLAVRRGYWDSDAVIRRGHWDSNVEKGESVDGLVLRRHHNGLDYVRVGIFTDAGRQSLLPFFDGLPESDITLL</sequence>
<protein>
    <recommendedName>
        <fullName evidence="2">Heterokaryon incompatibility domain-containing protein</fullName>
    </recommendedName>
</protein>
<feature type="transmembrane region" description="Helical" evidence="1">
    <location>
        <begin position="16"/>
        <end position="44"/>
    </location>
</feature>
<gene>
    <name evidence="3" type="ORF">B5807_08366</name>
</gene>
<evidence type="ECO:0000259" key="2">
    <source>
        <dbReference type="Pfam" id="PF06985"/>
    </source>
</evidence>
<organism evidence="3 4">
    <name type="scientific">Epicoccum nigrum</name>
    <name type="common">Soil fungus</name>
    <name type="synonym">Epicoccum purpurascens</name>
    <dbReference type="NCBI Taxonomy" id="105696"/>
    <lineage>
        <taxon>Eukaryota</taxon>
        <taxon>Fungi</taxon>
        <taxon>Dikarya</taxon>
        <taxon>Ascomycota</taxon>
        <taxon>Pezizomycotina</taxon>
        <taxon>Dothideomycetes</taxon>
        <taxon>Pleosporomycetidae</taxon>
        <taxon>Pleosporales</taxon>
        <taxon>Pleosporineae</taxon>
        <taxon>Didymellaceae</taxon>
        <taxon>Epicoccum</taxon>
    </lineage>
</organism>
<proteinExistence type="predicted"/>
<feature type="transmembrane region" description="Helical" evidence="1">
    <location>
        <begin position="129"/>
        <end position="152"/>
    </location>
</feature>
<evidence type="ECO:0000313" key="4">
    <source>
        <dbReference type="Proteomes" id="UP000193240"/>
    </source>
</evidence>